<name>A0ABY6K2J9_9ARAC</name>
<dbReference type="Gene3D" id="2.60.40.10">
    <property type="entry name" value="Immunoglobulins"/>
    <property type="match status" value="1"/>
</dbReference>
<keyword evidence="3" id="KW-1185">Reference proteome</keyword>
<sequence length="73" mass="8192">MTPAKFAEKFAVVRARRGDSASLTCEALGDQPVGITWRKDDRYLSKTGEARYSSEYTIGERTVYSKEGPELMI</sequence>
<gene>
    <name evidence="2" type="ORF">LAZ67_1007788</name>
</gene>
<protein>
    <recommendedName>
        <fullName evidence="1">Ig-like domain-containing protein</fullName>
    </recommendedName>
</protein>
<evidence type="ECO:0000313" key="3">
    <source>
        <dbReference type="Proteomes" id="UP001235939"/>
    </source>
</evidence>
<dbReference type="PROSITE" id="PS50835">
    <property type="entry name" value="IG_LIKE"/>
    <property type="match status" value="1"/>
</dbReference>
<dbReference type="InterPro" id="IPR007110">
    <property type="entry name" value="Ig-like_dom"/>
</dbReference>
<dbReference type="EMBL" id="CP092863">
    <property type="protein sequence ID" value="UYV62098.1"/>
    <property type="molecule type" value="Genomic_DNA"/>
</dbReference>
<evidence type="ECO:0000259" key="1">
    <source>
        <dbReference type="PROSITE" id="PS50835"/>
    </source>
</evidence>
<organism evidence="2 3">
    <name type="scientific">Cordylochernes scorpioides</name>
    <dbReference type="NCBI Taxonomy" id="51811"/>
    <lineage>
        <taxon>Eukaryota</taxon>
        <taxon>Metazoa</taxon>
        <taxon>Ecdysozoa</taxon>
        <taxon>Arthropoda</taxon>
        <taxon>Chelicerata</taxon>
        <taxon>Arachnida</taxon>
        <taxon>Pseudoscorpiones</taxon>
        <taxon>Cheliferoidea</taxon>
        <taxon>Chernetidae</taxon>
        <taxon>Cordylochernes</taxon>
    </lineage>
</organism>
<evidence type="ECO:0000313" key="2">
    <source>
        <dbReference type="EMBL" id="UYV62098.1"/>
    </source>
</evidence>
<accession>A0ABY6K2J9</accession>
<feature type="domain" description="Ig-like" evidence="1">
    <location>
        <begin position="3"/>
        <end position="73"/>
    </location>
</feature>
<dbReference type="InterPro" id="IPR036179">
    <property type="entry name" value="Ig-like_dom_sf"/>
</dbReference>
<dbReference type="InterPro" id="IPR013098">
    <property type="entry name" value="Ig_I-set"/>
</dbReference>
<reference evidence="2 3" key="1">
    <citation type="submission" date="2022-01" db="EMBL/GenBank/DDBJ databases">
        <title>A chromosomal length assembly of Cordylochernes scorpioides.</title>
        <authorList>
            <person name="Zeh D."/>
            <person name="Zeh J."/>
        </authorList>
    </citation>
    <scope>NUCLEOTIDE SEQUENCE [LARGE SCALE GENOMIC DNA]</scope>
    <source>
        <strain evidence="2">IN4F17</strain>
        <tissue evidence="2">Whole Body</tissue>
    </source>
</reference>
<dbReference type="InterPro" id="IPR013783">
    <property type="entry name" value="Ig-like_fold"/>
</dbReference>
<dbReference type="Proteomes" id="UP001235939">
    <property type="component" value="Chromosome 01"/>
</dbReference>
<dbReference type="SUPFAM" id="SSF48726">
    <property type="entry name" value="Immunoglobulin"/>
    <property type="match status" value="1"/>
</dbReference>
<dbReference type="Pfam" id="PF07679">
    <property type="entry name" value="I-set"/>
    <property type="match status" value="1"/>
</dbReference>
<proteinExistence type="predicted"/>